<feature type="domain" description="Putative Flp pilus-assembly TadG-like N-terminal" evidence="2">
    <location>
        <begin position="8"/>
        <end position="53"/>
    </location>
</feature>
<organism evidence="3 4">
    <name type="scientific">Nocardioides endophyticus</name>
    <dbReference type="NCBI Taxonomy" id="1353775"/>
    <lineage>
        <taxon>Bacteria</taxon>
        <taxon>Bacillati</taxon>
        <taxon>Actinomycetota</taxon>
        <taxon>Actinomycetes</taxon>
        <taxon>Propionibacteriales</taxon>
        <taxon>Nocardioidaceae</taxon>
        <taxon>Nocardioides</taxon>
    </lineage>
</organism>
<sequence length="147" mass="15155">MRPRDERGQTTVLIVGFALVLAMAIAMVVDVSAAYLQRQGLDTVADGAALRAADLGATGEEVYGGGVPRGRLVLSADRIRSSVREHLAASGAYAKYPGLTFDIDIDPPSSTVTVHVTAPLDLPLTVPGSPEVATIGATGSAVVEAER</sequence>
<keyword evidence="1" id="KW-1133">Transmembrane helix</keyword>
<proteinExistence type="predicted"/>
<dbReference type="EMBL" id="BAABKN010000009">
    <property type="protein sequence ID" value="GAA4731211.1"/>
    <property type="molecule type" value="Genomic_DNA"/>
</dbReference>
<evidence type="ECO:0000259" key="2">
    <source>
        <dbReference type="Pfam" id="PF13400"/>
    </source>
</evidence>
<evidence type="ECO:0000313" key="3">
    <source>
        <dbReference type="EMBL" id="GAA4731211.1"/>
    </source>
</evidence>
<keyword evidence="4" id="KW-1185">Reference proteome</keyword>
<accession>A0ABP8YMM8</accession>
<protein>
    <recommendedName>
        <fullName evidence="2">Putative Flp pilus-assembly TadG-like N-terminal domain-containing protein</fullName>
    </recommendedName>
</protein>
<name>A0ABP8YMM8_9ACTN</name>
<keyword evidence="1" id="KW-0812">Transmembrane</keyword>
<comment type="caution">
    <text evidence="3">The sequence shown here is derived from an EMBL/GenBank/DDBJ whole genome shotgun (WGS) entry which is preliminary data.</text>
</comment>
<evidence type="ECO:0000256" key="1">
    <source>
        <dbReference type="SAM" id="Phobius"/>
    </source>
</evidence>
<dbReference type="InterPro" id="IPR028087">
    <property type="entry name" value="Tad_N"/>
</dbReference>
<reference evidence="4" key="1">
    <citation type="journal article" date="2019" name="Int. J. Syst. Evol. Microbiol.">
        <title>The Global Catalogue of Microorganisms (GCM) 10K type strain sequencing project: providing services to taxonomists for standard genome sequencing and annotation.</title>
        <authorList>
            <consortium name="The Broad Institute Genomics Platform"/>
            <consortium name="The Broad Institute Genome Sequencing Center for Infectious Disease"/>
            <person name="Wu L."/>
            <person name="Ma J."/>
        </authorList>
    </citation>
    <scope>NUCLEOTIDE SEQUENCE [LARGE SCALE GENOMIC DNA]</scope>
    <source>
        <strain evidence="4">JCM 18532</strain>
    </source>
</reference>
<keyword evidence="1" id="KW-0472">Membrane</keyword>
<dbReference type="Proteomes" id="UP001499882">
    <property type="component" value="Unassembled WGS sequence"/>
</dbReference>
<dbReference type="RefSeq" id="WP_345525911.1">
    <property type="nucleotide sequence ID" value="NZ_BAABKN010000009.1"/>
</dbReference>
<feature type="transmembrane region" description="Helical" evidence="1">
    <location>
        <begin position="12"/>
        <end position="36"/>
    </location>
</feature>
<evidence type="ECO:0000313" key="4">
    <source>
        <dbReference type="Proteomes" id="UP001499882"/>
    </source>
</evidence>
<gene>
    <name evidence="3" type="ORF">GCM10023350_13160</name>
</gene>
<dbReference type="Pfam" id="PF13400">
    <property type="entry name" value="Tad"/>
    <property type="match status" value="1"/>
</dbReference>